<organism evidence="2 3">
    <name type="scientific">Hydnum rufescens UP504</name>
    <dbReference type="NCBI Taxonomy" id="1448309"/>
    <lineage>
        <taxon>Eukaryota</taxon>
        <taxon>Fungi</taxon>
        <taxon>Dikarya</taxon>
        <taxon>Basidiomycota</taxon>
        <taxon>Agaricomycotina</taxon>
        <taxon>Agaricomycetes</taxon>
        <taxon>Cantharellales</taxon>
        <taxon>Hydnaceae</taxon>
        <taxon>Hydnum</taxon>
    </lineage>
</organism>
<accession>A0A9P6DL69</accession>
<name>A0A9P6DL69_9AGAM</name>
<evidence type="ECO:0008006" key="4">
    <source>
        <dbReference type="Google" id="ProtNLM"/>
    </source>
</evidence>
<gene>
    <name evidence="2" type="ORF">BS47DRAFT_1369899</name>
</gene>
<sequence length="445" mass="50224">MTCSWLLLLWMGVLTVLVEISDISGPVEMSSTTKPSEFEEFMLKFSNKAFLGRFSIPLRQMKVFAELQRPLVPDHVTQLVQRFKANGMNHTLPVNTIKVLVKSGAQRLNPGFLVPAGTVFEVWSGQHRVAAAKKYLREEMSAALSPVDTLAVDAELSHERAYWFADVYDRSFYEENPELFQSFIVAENVVAQGTLGPSFHDVWRAMRTVFQKTDLTPKDRQLHYKNLAAQDWEGMERVLSCEPLCEVLDELLKIPAYYSKPGKMRGAFAVWGTRGSRKLMAIILRQALDQMRALLPAGGHLEDLTDDVMTIPYAEWSRIGTNANVIIRLQAAGIVDNDIPGLQSHVMKMPRHRHTLSLEALRDGLSSEDSVAMKHSRELLTPKFVLTATGAIYTQTVQGWVDTIFVCFRAMGPVRKMATPWELAYLLPRNQTGFFGAKLARKTQY</sequence>
<dbReference type="EMBL" id="MU129501">
    <property type="protein sequence ID" value="KAF9502959.1"/>
    <property type="molecule type" value="Genomic_DNA"/>
</dbReference>
<proteinExistence type="predicted"/>
<keyword evidence="1" id="KW-0732">Signal</keyword>
<evidence type="ECO:0000256" key="1">
    <source>
        <dbReference type="SAM" id="SignalP"/>
    </source>
</evidence>
<evidence type="ECO:0000313" key="2">
    <source>
        <dbReference type="EMBL" id="KAF9502959.1"/>
    </source>
</evidence>
<keyword evidence="3" id="KW-1185">Reference proteome</keyword>
<dbReference type="Proteomes" id="UP000886523">
    <property type="component" value="Unassembled WGS sequence"/>
</dbReference>
<reference evidence="2" key="1">
    <citation type="journal article" date="2020" name="Nat. Commun.">
        <title>Large-scale genome sequencing of mycorrhizal fungi provides insights into the early evolution of symbiotic traits.</title>
        <authorList>
            <person name="Miyauchi S."/>
            <person name="Kiss E."/>
            <person name="Kuo A."/>
            <person name="Drula E."/>
            <person name="Kohler A."/>
            <person name="Sanchez-Garcia M."/>
            <person name="Morin E."/>
            <person name="Andreopoulos B."/>
            <person name="Barry K.W."/>
            <person name="Bonito G."/>
            <person name="Buee M."/>
            <person name="Carver A."/>
            <person name="Chen C."/>
            <person name="Cichocki N."/>
            <person name="Clum A."/>
            <person name="Culley D."/>
            <person name="Crous P.W."/>
            <person name="Fauchery L."/>
            <person name="Girlanda M."/>
            <person name="Hayes R.D."/>
            <person name="Keri Z."/>
            <person name="LaButti K."/>
            <person name="Lipzen A."/>
            <person name="Lombard V."/>
            <person name="Magnuson J."/>
            <person name="Maillard F."/>
            <person name="Murat C."/>
            <person name="Nolan M."/>
            <person name="Ohm R.A."/>
            <person name="Pangilinan J."/>
            <person name="Pereira M.F."/>
            <person name="Perotto S."/>
            <person name="Peter M."/>
            <person name="Pfister S."/>
            <person name="Riley R."/>
            <person name="Sitrit Y."/>
            <person name="Stielow J.B."/>
            <person name="Szollosi G."/>
            <person name="Zifcakova L."/>
            <person name="Stursova M."/>
            <person name="Spatafora J.W."/>
            <person name="Tedersoo L."/>
            <person name="Vaario L.M."/>
            <person name="Yamada A."/>
            <person name="Yan M."/>
            <person name="Wang P."/>
            <person name="Xu J."/>
            <person name="Bruns T."/>
            <person name="Baldrian P."/>
            <person name="Vilgalys R."/>
            <person name="Dunand C."/>
            <person name="Henrissat B."/>
            <person name="Grigoriev I.V."/>
            <person name="Hibbett D."/>
            <person name="Nagy L.G."/>
            <person name="Martin F.M."/>
        </authorList>
    </citation>
    <scope>NUCLEOTIDE SEQUENCE</scope>
    <source>
        <strain evidence="2">UP504</strain>
    </source>
</reference>
<feature type="signal peptide" evidence="1">
    <location>
        <begin position="1"/>
        <end position="15"/>
    </location>
</feature>
<protein>
    <recommendedName>
        <fullName evidence="4">ParB-like nuclease</fullName>
    </recommendedName>
</protein>
<feature type="chain" id="PRO_5040490474" description="ParB-like nuclease" evidence="1">
    <location>
        <begin position="16"/>
        <end position="445"/>
    </location>
</feature>
<dbReference type="AlphaFoldDB" id="A0A9P6DL69"/>
<evidence type="ECO:0000313" key="3">
    <source>
        <dbReference type="Proteomes" id="UP000886523"/>
    </source>
</evidence>
<comment type="caution">
    <text evidence="2">The sequence shown here is derived from an EMBL/GenBank/DDBJ whole genome shotgun (WGS) entry which is preliminary data.</text>
</comment>